<evidence type="ECO:0008006" key="2">
    <source>
        <dbReference type="Google" id="ProtNLM"/>
    </source>
</evidence>
<evidence type="ECO:0000313" key="1">
    <source>
        <dbReference type="EMBL" id="VAW96349.1"/>
    </source>
</evidence>
<dbReference type="AlphaFoldDB" id="A0A3B1ADH7"/>
<organism evidence="1">
    <name type="scientific">hydrothermal vent metagenome</name>
    <dbReference type="NCBI Taxonomy" id="652676"/>
    <lineage>
        <taxon>unclassified sequences</taxon>
        <taxon>metagenomes</taxon>
        <taxon>ecological metagenomes</taxon>
    </lineage>
</organism>
<name>A0A3B1ADH7_9ZZZZ</name>
<accession>A0A3B1ADH7</accession>
<gene>
    <name evidence="1" type="ORF">MNBD_GAMMA23-1748</name>
</gene>
<sequence>MRNRKKHTLYIVLISSLSLFFLNSCSEDNAEKALKLALAELVSAVENKQYRSVTQKLTTHFRGNKRLNQQTMSALVFRYTLRHKFVKIYTVVNTIEVAKDKKEANMLFHTLLTGTKSTLPEHMRAFRVQSHWLKADNEWKIKEANWIEVQAQTVYPRIKNNAQI</sequence>
<protein>
    <recommendedName>
        <fullName evidence="2">DUF4440 domain-containing protein</fullName>
    </recommendedName>
</protein>
<proteinExistence type="predicted"/>
<dbReference type="EMBL" id="UOFT01000052">
    <property type="protein sequence ID" value="VAW96349.1"/>
    <property type="molecule type" value="Genomic_DNA"/>
</dbReference>
<reference evidence="1" key="1">
    <citation type="submission" date="2018-06" db="EMBL/GenBank/DDBJ databases">
        <authorList>
            <person name="Zhirakovskaya E."/>
        </authorList>
    </citation>
    <scope>NUCLEOTIDE SEQUENCE</scope>
</reference>